<dbReference type="Gramene" id="KQK13062">
    <property type="protein sequence ID" value="KQK13062"/>
    <property type="gene ID" value="BRADI_1g07797v3"/>
</dbReference>
<protein>
    <submittedName>
        <fullName evidence="2 3">Uncharacterized protein</fullName>
    </submittedName>
</protein>
<dbReference type="EnsemblPlants" id="KQK13061">
    <property type="protein sequence ID" value="KQK13061"/>
    <property type="gene ID" value="BRADI_1g07797v3"/>
</dbReference>
<name>I1GN09_BRADI</name>
<dbReference type="EnsemblPlants" id="PNT74096">
    <property type="protein sequence ID" value="PNT74096"/>
    <property type="gene ID" value="BRADI_1g07797v3"/>
</dbReference>
<feature type="compositionally biased region" description="Polar residues" evidence="1">
    <location>
        <begin position="56"/>
        <end position="69"/>
    </location>
</feature>
<dbReference type="EnsemblPlants" id="PNT74094">
    <property type="protein sequence ID" value="PNT74094"/>
    <property type="gene ID" value="BRADI_1g07797v3"/>
</dbReference>
<evidence type="ECO:0000313" key="3">
    <source>
        <dbReference type="EnsemblPlants" id="KQK13061"/>
    </source>
</evidence>
<keyword evidence="4" id="KW-1185">Reference proteome</keyword>
<dbReference type="Gramene" id="PNT74093">
    <property type="protein sequence ID" value="PNT74093"/>
    <property type="gene ID" value="BRADI_1g07797v3"/>
</dbReference>
<dbReference type="EMBL" id="CM000880">
    <property type="protein sequence ID" value="PNT74095.1"/>
    <property type="molecule type" value="Genomic_DNA"/>
</dbReference>
<dbReference type="EnsemblPlants" id="PNT74093">
    <property type="protein sequence ID" value="PNT74093"/>
    <property type="gene ID" value="BRADI_1g07797v3"/>
</dbReference>
<dbReference type="Gramene" id="PNT74095">
    <property type="protein sequence ID" value="PNT74095"/>
    <property type="gene ID" value="BRADI_1g07797v3"/>
</dbReference>
<dbReference type="HOGENOM" id="CLU_080285_2_0_1"/>
<dbReference type="EMBL" id="CM000880">
    <property type="protein sequence ID" value="PNT74093.1"/>
    <property type="molecule type" value="Genomic_DNA"/>
</dbReference>
<feature type="compositionally biased region" description="Low complexity" evidence="1">
    <location>
        <begin position="111"/>
        <end position="133"/>
    </location>
</feature>
<feature type="region of interest" description="Disordered" evidence="1">
    <location>
        <begin position="51"/>
        <end position="78"/>
    </location>
</feature>
<evidence type="ECO:0000313" key="4">
    <source>
        <dbReference type="Proteomes" id="UP000008810"/>
    </source>
</evidence>
<dbReference type="EMBL" id="CM000880">
    <property type="protein sequence ID" value="KQK13062.1"/>
    <property type="molecule type" value="Genomic_DNA"/>
</dbReference>
<dbReference type="Gramene" id="KQK13061">
    <property type="protein sequence ID" value="KQK13061"/>
    <property type="gene ID" value="BRADI_1g07797v3"/>
</dbReference>
<dbReference type="OrthoDB" id="666348at2759"/>
<dbReference type="RefSeq" id="XP_024312920.1">
    <property type="nucleotide sequence ID" value="XM_024457152.1"/>
</dbReference>
<dbReference type="PANTHER" id="PTHR33167">
    <property type="entry name" value="TRANSCRIPTION FACTOR, PUTATIVE (DUF863)-RELATED"/>
    <property type="match status" value="1"/>
</dbReference>
<evidence type="ECO:0000256" key="1">
    <source>
        <dbReference type="SAM" id="MobiDB-lite"/>
    </source>
</evidence>
<organism evidence="2">
    <name type="scientific">Brachypodium distachyon</name>
    <name type="common">Purple false brome</name>
    <name type="synonym">Trachynia distachya</name>
    <dbReference type="NCBI Taxonomy" id="15368"/>
    <lineage>
        <taxon>Eukaryota</taxon>
        <taxon>Viridiplantae</taxon>
        <taxon>Streptophyta</taxon>
        <taxon>Embryophyta</taxon>
        <taxon>Tracheophyta</taxon>
        <taxon>Spermatophyta</taxon>
        <taxon>Magnoliopsida</taxon>
        <taxon>Liliopsida</taxon>
        <taxon>Poales</taxon>
        <taxon>Poaceae</taxon>
        <taxon>BOP clade</taxon>
        <taxon>Pooideae</taxon>
        <taxon>Stipodae</taxon>
        <taxon>Brachypodieae</taxon>
        <taxon>Brachypodium</taxon>
    </lineage>
</organism>
<sequence>MPMEQLSRNYEKDCLKMAMLKHEETFRQQVHDLHRLYRIQKLLMRDLKRGIKSHGQRSLSTSPNGSPEYNNNSNNNHRARALGVDDEEAELELTLAVGSGSGGGRKRYSDGQCSPGESFSSSSTESETTLTGGEWQMARTRQQLVAGGGHKRRPAGYDVAQDGGVQQQPLLFHWLSLRMA</sequence>
<reference evidence="3" key="3">
    <citation type="submission" date="2018-08" db="UniProtKB">
        <authorList>
            <consortium name="EnsemblPlants"/>
        </authorList>
    </citation>
    <scope>IDENTIFICATION</scope>
    <source>
        <strain evidence="3">cv. Bd21</strain>
    </source>
</reference>
<dbReference type="EnsemblPlants" id="KQK13062">
    <property type="protein sequence ID" value="KQK13062"/>
    <property type="gene ID" value="BRADI_1g07797v3"/>
</dbReference>
<dbReference type="RefSeq" id="XP_003559401.3">
    <property type="nucleotide sequence ID" value="XM_003559353.4"/>
</dbReference>
<dbReference type="OMA" id="QVFRHCD"/>
<dbReference type="EMBL" id="CM000880">
    <property type="protein sequence ID" value="PNT74096.1"/>
    <property type="molecule type" value="Genomic_DNA"/>
</dbReference>
<dbReference type="GeneID" id="100843304"/>
<dbReference type="EnsemblPlants" id="PNT74095">
    <property type="protein sequence ID" value="PNT74095"/>
    <property type="gene ID" value="BRADI_1g07797v3"/>
</dbReference>
<dbReference type="RefSeq" id="XP_024312919.1">
    <property type="nucleotide sequence ID" value="XM_024457151.1"/>
</dbReference>
<dbReference type="Proteomes" id="UP000008810">
    <property type="component" value="Chromosome 1"/>
</dbReference>
<accession>I1GN09</accession>
<evidence type="ECO:0000313" key="2">
    <source>
        <dbReference type="EMBL" id="KQK13061.1"/>
    </source>
</evidence>
<dbReference type="RefSeq" id="XP_024312918.1">
    <property type="nucleotide sequence ID" value="XM_024457150.1"/>
</dbReference>
<dbReference type="Gramene" id="PNT74096">
    <property type="protein sequence ID" value="PNT74096"/>
    <property type="gene ID" value="BRADI_1g07797v3"/>
</dbReference>
<reference evidence="2" key="2">
    <citation type="submission" date="2017-06" db="EMBL/GenBank/DDBJ databases">
        <title>WGS assembly of Brachypodium distachyon.</title>
        <authorList>
            <consortium name="The International Brachypodium Initiative"/>
            <person name="Lucas S."/>
            <person name="Harmon-Smith M."/>
            <person name="Lail K."/>
            <person name="Tice H."/>
            <person name="Grimwood J."/>
            <person name="Bruce D."/>
            <person name="Barry K."/>
            <person name="Shu S."/>
            <person name="Lindquist E."/>
            <person name="Wang M."/>
            <person name="Pitluck S."/>
            <person name="Vogel J.P."/>
            <person name="Garvin D.F."/>
            <person name="Mockler T.C."/>
            <person name="Schmutz J."/>
            <person name="Rokhsar D."/>
            <person name="Bevan M.W."/>
        </authorList>
    </citation>
    <scope>NUCLEOTIDE SEQUENCE</scope>
    <source>
        <strain evidence="2">Bd21</strain>
    </source>
</reference>
<proteinExistence type="predicted"/>
<dbReference type="EMBL" id="CM000880">
    <property type="protein sequence ID" value="KQK13061.1"/>
    <property type="molecule type" value="Genomic_DNA"/>
</dbReference>
<gene>
    <name evidence="3" type="primary">LOC100843304</name>
    <name evidence="2" type="ORF">BRADI_1g07797v3</name>
</gene>
<dbReference type="AlphaFoldDB" id="I1GN09"/>
<dbReference type="Gramene" id="PNT74094">
    <property type="protein sequence ID" value="PNT74094"/>
    <property type="gene ID" value="BRADI_1g07797v3"/>
</dbReference>
<reference evidence="2 3" key="1">
    <citation type="journal article" date="2010" name="Nature">
        <title>Genome sequencing and analysis of the model grass Brachypodium distachyon.</title>
        <authorList>
            <consortium name="International Brachypodium Initiative"/>
        </authorList>
    </citation>
    <scope>NUCLEOTIDE SEQUENCE [LARGE SCALE GENOMIC DNA]</scope>
    <source>
        <strain evidence="2">Bd21</strain>
        <strain evidence="3">cv. Bd21</strain>
    </source>
</reference>
<dbReference type="EMBL" id="CM000880">
    <property type="protein sequence ID" value="PNT74094.1"/>
    <property type="molecule type" value="Genomic_DNA"/>
</dbReference>
<feature type="region of interest" description="Disordered" evidence="1">
    <location>
        <begin position="97"/>
        <end position="133"/>
    </location>
</feature>
<dbReference type="KEGG" id="bdi:100843304"/>
<dbReference type="PANTHER" id="PTHR33167:SF69">
    <property type="entry name" value="EXPRESSED PROTEIN"/>
    <property type="match status" value="1"/>
</dbReference>
<dbReference type="eggNOG" id="ENOG502RZK6">
    <property type="taxonomic scope" value="Eukaryota"/>
</dbReference>
<dbReference type="STRING" id="15368.I1GN09"/>